<evidence type="ECO:0000313" key="1">
    <source>
        <dbReference type="EMBL" id="TFE23565.1"/>
    </source>
</evidence>
<gene>
    <name evidence="1" type="ORF">E2980_18925</name>
</gene>
<proteinExistence type="predicted"/>
<name>A0A4Y8LWE3_9BACL</name>
<accession>A0A4Y8LWE3</accession>
<sequence length="104" mass="12075">MRKQKPISFEELLLELQGKKTVEEDNKLVSLDLLFNEAFMSKCSSFKSFDEFLQKGNFAAKSHEEINNLHGELFDRHVVRETSFENWQSMLDAAKMEYAAKPLA</sequence>
<reference evidence="1 2" key="1">
    <citation type="submission" date="2019-03" db="EMBL/GenBank/DDBJ databases">
        <title>Cohnella endophytica sp. nov., a novel endophytic bacterium isolated from bark of Sonneratia apetala.</title>
        <authorList>
            <person name="Tuo L."/>
        </authorList>
    </citation>
    <scope>NUCLEOTIDE SEQUENCE [LARGE SCALE GENOMIC DNA]</scope>
    <source>
        <strain evidence="1 2">CCTCC AB 208254</strain>
    </source>
</reference>
<comment type="caution">
    <text evidence="1">The sequence shown here is derived from an EMBL/GenBank/DDBJ whole genome shotgun (WGS) entry which is preliminary data.</text>
</comment>
<keyword evidence="2" id="KW-1185">Reference proteome</keyword>
<dbReference type="AlphaFoldDB" id="A0A4Y8LWE3"/>
<dbReference type="OrthoDB" id="2889017at2"/>
<dbReference type="Proteomes" id="UP000297900">
    <property type="component" value="Unassembled WGS sequence"/>
</dbReference>
<dbReference type="EMBL" id="SOMN01000033">
    <property type="protein sequence ID" value="TFE23565.1"/>
    <property type="molecule type" value="Genomic_DNA"/>
</dbReference>
<protein>
    <submittedName>
        <fullName evidence="1">Uncharacterized protein</fullName>
    </submittedName>
</protein>
<organism evidence="1 2">
    <name type="scientific">Cohnella luojiensis</name>
    <dbReference type="NCBI Taxonomy" id="652876"/>
    <lineage>
        <taxon>Bacteria</taxon>
        <taxon>Bacillati</taxon>
        <taxon>Bacillota</taxon>
        <taxon>Bacilli</taxon>
        <taxon>Bacillales</taxon>
        <taxon>Paenibacillaceae</taxon>
        <taxon>Cohnella</taxon>
    </lineage>
</organism>
<evidence type="ECO:0000313" key="2">
    <source>
        <dbReference type="Proteomes" id="UP000297900"/>
    </source>
</evidence>